<feature type="transmembrane region" description="Helical" evidence="1">
    <location>
        <begin position="36"/>
        <end position="56"/>
    </location>
</feature>
<dbReference type="RefSeq" id="WP_344309166.1">
    <property type="nucleotide sequence ID" value="NZ_BAAANO010000017.1"/>
</dbReference>
<gene>
    <name evidence="2" type="ORF">GCM10009755_19290</name>
</gene>
<evidence type="ECO:0000256" key="1">
    <source>
        <dbReference type="SAM" id="Phobius"/>
    </source>
</evidence>
<name>A0ABN2TGM1_9MICO</name>
<keyword evidence="1" id="KW-0812">Transmembrane</keyword>
<organism evidence="2 3">
    <name type="scientific">Brevibacterium samyangense</name>
    <dbReference type="NCBI Taxonomy" id="366888"/>
    <lineage>
        <taxon>Bacteria</taxon>
        <taxon>Bacillati</taxon>
        <taxon>Actinomycetota</taxon>
        <taxon>Actinomycetes</taxon>
        <taxon>Micrococcales</taxon>
        <taxon>Brevibacteriaceae</taxon>
        <taxon>Brevibacterium</taxon>
    </lineage>
</organism>
<keyword evidence="3" id="KW-1185">Reference proteome</keyword>
<dbReference type="EMBL" id="BAAANO010000017">
    <property type="protein sequence ID" value="GAA2008868.1"/>
    <property type="molecule type" value="Genomic_DNA"/>
</dbReference>
<protein>
    <submittedName>
        <fullName evidence="2">Uncharacterized protein</fullName>
    </submittedName>
</protein>
<evidence type="ECO:0000313" key="3">
    <source>
        <dbReference type="Proteomes" id="UP001500755"/>
    </source>
</evidence>
<keyword evidence="1" id="KW-1133">Transmembrane helix</keyword>
<evidence type="ECO:0000313" key="2">
    <source>
        <dbReference type="EMBL" id="GAA2008868.1"/>
    </source>
</evidence>
<accession>A0ABN2TGM1</accession>
<keyword evidence="1" id="KW-0472">Membrane</keyword>
<comment type="caution">
    <text evidence="2">The sequence shown here is derived from an EMBL/GenBank/DDBJ whole genome shotgun (WGS) entry which is preliminary data.</text>
</comment>
<proteinExistence type="predicted"/>
<reference evidence="2 3" key="1">
    <citation type="journal article" date="2019" name="Int. J. Syst. Evol. Microbiol.">
        <title>The Global Catalogue of Microorganisms (GCM) 10K type strain sequencing project: providing services to taxonomists for standard genome sequencing and annotation.</title>
        <authorList>
            <consortium name="The Broad Institute Genomics Platform"/>
            <consortium name="The Broad Institute Genome Sequencing Center for Infectious Disease"/>
            <person name="Wu L."/>
            <person name="Ma J."/>
        </authorList>
    </citation>
    <scope>NUCLEOTIDE SEQUENCE [LARGE SCALE GENOMIC DNA]</scope>
    <source>
        <strain evidence="2 3">JCM 14546</strain>
    </source>
</reference>
<sequence>MKKLAGLLLNSPAALALAALGLVCLVLFAIPPLHDVAWVIGLVAVAAMAGVLALLVREWTALQHRVDALRADLAEARDEVRHTVAPAPESAEAPLDPDTARARRVLALFPLDTGLVQHMRVETGYSPVSPTLLEPVRTFLEEFGHTSFGSARTHHAFMDLHRAAAAFIAWIDEETITDSGVHEIRPGDLRDDGWREFSQAREQGERLIDTFVAARRAFERTALETSVLP</sequence>
<dbReference type="Proteomes" id="UP001500755">
    <property type="component" value="Unassembled WGS sequence"/>
</dbReference>
<feature type="transmembrane region" description="Helical" evidence="1">
    <location>
        <begin position="7"/>
        <end position="30"/>
    </location>
</feature>